<reference evidence="1 2" key="1">
    <citation type="submission" date="2016-11" db="EMBL/GenBank/DDBJ databases">
        <authorList>
            <person name="Jaros S."/>
            <person name="Januszkiewicz K."/>
            <person name="Wedrychowicz H."/>
        </authorList>
    </citation>
    <scope>NUCLEOTIDE SEQUENCE [LARGE SCALE GENOMIC DNA]</scope>
    <source>
        <strain evidence="1 2">GAS138</strain>
    </source>
</reference>
<protein>
    <submittedName>
        <fullName evidence="1">Uncharacterized protein</fullName>
    </submittedName>
</protein>
<sequence>MRGLPVGIEHSLDLTVQGPHDRAMRAIMAGPPSVATKIKASIAICHSGAVCSVFGSRVM</sequence>
<evidence type="ECO:0000313" key="1">
    <source>
        <dbReference type="EMBL" id="SHH15141.1"/>
    </source>
</evidence>
<dbReference type="EMBL" id="LT670817">
    <property type="protein sequence ID" value="SHH15141.1"/>
    <property type="molecule type" value="Genomic_DNA"/>
</dbReference>
<dbReference type="Proteomes" id="UP000189796">
    <property type="component" value="Chromosome I"/>
</dbReference>
<accession>A0A1M5QMQ9</accession>
<organism evidence="1 2">
    <name type="scientific">Bradyrhizobium erythrophlei</name>
    <dbReference type="NCBI Taxonomy" id="1437360"/>
    <lineage>
        <taxon>Bacteria</taxon>
        <taxon>Pseudomonadati</taxon>
        <taxon>Pseudomonadota</taxon>
        <taxon>Alphaproteobacteria</taxon>
        <taxon>Hyphomicrobiales</taxon>
        <taxon>Nitrobacteraceae</taxon>
        <taxon>Bradyrhizobium</taxon>
    </lineage>
</organism>
<dbReference type="AlphaFoldDB" id="A0A1M5QMQ9"/>
<evidence type="ECO:0000313" key="2">
    <source>
        <dbReference type="Proteomes" id="UP000189796"/>
    </source>
</evidence>
<gene>
    <name evidence="1" type="ORF">SAMN05443248_3876</name>
</gene>
<dbReference type="RefSeq" id="WP_154072343.1">
    <property type="nucleotide sequence ID" value="NZ_LT670817.1"/>
</dbReference>
<name>A0A1M5QMQ9_9BRAD</name>
<proteinExistence type="predicted"/>